<dbReference type="PRINTS" id="PR00037">
    <property type="entry name" value="HTHLACR"/>
</dbReference>
<reference evidence="5" key="1">
    <citation type="submission" date="2020-08" db="EMBL/GenBank/DDBJ databases">
        <title>Sequencing the genomes of 1000 actinobacteria strains.</title>
        <authorList>
            <person name="Klenk H.-P."/>
        </authorList>
    </citation>
    <scope>NUCLEOTIDE SEQUENCE</scope>
    <source>
        <strain evidence="5">DSM 10695</strain>
    </source>
</reference>
<comment type="caution">
    <text evidence="5">The sequence shown here is derived from an EMBL/GenBank/DDBJ whole genome shotgun (WGS) entry which is preliminary data.</text>
</comment>
<evidence type="ECO:0000313" key="6">
    <source>
        <dbReference type="Proteomes" id="UP000617426"/>
    </source>
</evidence>
<proteinExistence type="predicted"/>
<dbReference type="PANTHER" id="PTHR30363">
    <property type="entry name" value="HTH-TYPE TRANSCRIPTIONAL REGULATOR SRLR-RELATED"/>
    <property type="match status" value="1"/>
</dbReference>
<dbReference type="Pfam" id="PF00455">
    <property type="entry name" value="DeoRC"/>
    <property type="match status" value="1"/>
</dbReference>
<dbReference type="Proteomes" id="UP000617426">
    <property type="component" value="Unassembled WGS sequence"/>
</dbReference>
<dbReference type="Gene3D" id="1.10.10.10">
    <property type="entry name" value="Winged helix-like DNA-binding domain superfamily/Winged helix DNA-binding domain"/>
    <property type="match status" value="1"/>
</dbReference>
<dbReference type="PROSITE" id="PS00894">
    <property type="entry name" value="HTH_DEOR_1"/>
    <property type="match status" value="1"/>
</dbReference>
<dbReference type="InterPro" id="IPR018356">
    <property type="entry name" value="Tscrpt_reg_HTH_DeoR_CS"/>
</dbReference>
<dbReference type="SMART" id="SM00420">
    <property type="entry name" value="HTH_DEOR"/>
    <property type="match status" value="1"/>
</dbReference>
<keyword evidence="6" id="KW-1185">Reference proteome</keyword>
<dbReference type="InterPro" id="IPR014036">
    <property type="entry name" value="DeoR-like_C"/>
</dbReference>
<protein>
    <submittedName>
        <fullName evidence="5">DeoR family transcriptional regulator of aga operon</fullName>
    </submittedName>
</protein>
<keyword evidence="2" id="KW-0238">DNA-binding</keyword>
<dbReference type="InterPro" id="IPR036388">
    <property type="entry name" value="WH-like_DNA-bd_sf"/>
</dbReference>
<organism evidence="5 6">
    <name type="scientific">Schaalia hyovaginalis</name>
    <dbReference type="NCBI Taxonomy" id="29316"/>
    <lineage>
        <taxon>Bacteria</taxon>
        <taxon>Bacillati</taxon>
        <taxon>Actinomycetota</taxon>
        <taxon>Actinomycetes</taxon>
        <taxon>Actinomycetales</taxon>
        <taxon>Actinomycetaceae</taxon>
        <taxon>Schaalia</taxon>
    </lineage>
</organism>
<evidence type="ECO:0000256" key="3">
    <source>
        <dbReference type="ARBA" id="ARBA00023163"/>
    </source>
</evidence>
<evidence type="ECO:0000256" key="1">
    <source>
        <dbReference type="ARBA" id="ARBA00023015"/>
    </source>
</evidence>
<evidence type="ECO:0000313" key="5">
    <source>
        <dbReference type="EMBL" id="MBB6333604.1"/>
    </source>
</evidence>
<dbReference type="InterPro" id="IPR050313">
    <property type="entry name" value="Carb_Metab_HTH_regulators"/>
</dbReference>
<dbReference type="InterPro" id="IPR036390">
    <property type="entry name" value="WH_DNA-bd_sf"/>
</dbReference>
<dbReference type="SUPFAM" id="SSF46785">
    <property type="entry name" value="Winged helix' DNA-binding domain"/>
    <property type="match status" value="1"/>
</dbReference>
<sequence length="261" mass="27930">MQRHERLTKLFEVILEEESVTVDELVARLGVSAATVRRDLDHLAGQQLITRTHGGAVASPHSSDIPIRYGPGAKLSQEKRRIAASAADQVRPGDIIGLNGGTTTTELARELAVREELRAEASGEQVVIVTNAVNIATELAVRPHLRVVLTGGVVRSMSFELVGPFASPVIDSVSIDTLFLGVDALTPKGAFTAHDGEAAINGRLAAQARRVVVIADSTKLRARAFARICPLSEIDQIITDDRADPQAVARFREAGIEVVLV</sequence>
<gene>
    <name evidence="5" type="ORF">HD592_000169</name>
</gene>
<dbReference type="AlphaFoldDB" id="A0A923IYG5"/>
<dbReference type="SUPFAM" id="SSF100950">
    <property type="entry name" value="NagB/RpiA/CoA transferase-like"/>
    <property type="match status" value="1"/>
</dbReference>
<accession>A0A923IYG5</accession>
<dbReference type="EMBL" id="JACHMK010000001">
    <property type="protein sequence ID" value="MBB6333604.1"/>
    <property type="molecule type" value="Genomic_DNA"/>
</dbReference>
<dbReference type="Pfam" id="PF08220">
    <property type="entry name" value="HTH_DeoR"/>
    <property type="match status" value="1"/>
</dbReference>
<dbReference type="InterPro" id="IPR001034">
    <property type="entry name" value="DeoR_HTH"/>
</dbReference>
<dbReference type="PANTHER" id="PTHR30363:SF44">
    <property type="entry name" value="AGA OPERON TRANSCRIPTIONAL REPRESSOR-RELATED"/>
    <property type="match status" value="1"/>
</dbReference>
<keyword evidence="1" id="KW-0805">Transcription regulation</keyword>
<dbReference type="GO" id="GO:0003677">
    <property type="term" value="F:DNA binding"/>
    <property type="evidence" value="ECO:0007669"/>
    <property type="project" value="UniProtKB-KW"/>
</dbReference>
<dbReference type="InterPro" id="IPR037171">
    <property type="entry name" value="NagB/RpiA_transferase-like"/>
</dbReference>
<keyword evidence="3" id="KW-0804">Transcription</keyword>
<name>A0A923IYG5_9ACTO</name>
<dbReference type="RefSeq" id="WP_184451301.1">
    <property type="nucleotide sequence ID" value="NZ_JACHMK010000001.1"/>
</dbReference>
<dbReference type="SMART" id="SM01134">
    <property type="entry name" value="DeoRC"/>
    <property type="match status" value="1"/>
</dbReference>
<dbReference type="Gene3D" id="3.40.50.1360">
    <property type="match status" value="1"/>
</dbReference>
<feature type="domain" description="HTH deoR-type" evidence="4">
    <location>
        <begin position="3"/>
        <end position="58"/>
    </location>
</feature>
<dbReference type="GO" id="GO:0003700">
    <property type="term" value="F:DNA-binding transcription factor activity"/>
    <property type="evidence" value="ECO:0007669"/>
    <property type="project" value="InterPro"/>
</dbReference>
<evidence type="ECO:0000259" key="4">
    <source>
        <dbReference type="PROSITE" id="PS51000"/>
    </source>
</evidence>
<dbReference type="PROSITE" id="PS51000">
    <property type="entry name" value="HTH_DEOR_2"/>
    <property type="match status" value="1"/>
</dbReference>
<evidence type="ECO:0000256" key="2">
    <source>
        <dbReference type="ARBA" id="ARBA00023125"/>
    </source>
</evidence>